<comment type="caution">
    <text evidence="9">The sequence shown here is derived from an EMBL/GenBank/DDBJ whole genome shotgun (WGS) entry which is preliminary data.</text>
</comment>
<proteinExistence type="inferred from homology"/>
<accession>A0A432WJ12</accession>
<dbReference type="Pfam" id="PF02861">
    <property type="entry name" value="Clp_N"/>
    <property type="match status" value="1"/>
</dbReference>
<dbReference type="InterPro" id="IPR018368">
    <property type="entry name" value="ClpA/B_CS1"/>
</dbReference>
<dbReference type="GO" id="GO:0005524">
    <property type="term" value="F:ATP binding"/>
    <property type="evidence" value="ECO:0007669"/>
    <property type="project" value="UniProtKB-KW"/>
</dbReference>
<dbReference type="GO" id="GO:0005737">
    <property type="term" value="C:cytoplasm"/>
    <property type="evidence" value="ECO:0007669"/>
    <property type="project" value="TreeGrafter"/>
</dbReference>
<dbReference type="Gene3D" id="3.40.50.300">
    <property type="entry name" value="P-loop containing nucleotide triphosphate hydrolases"/>
    <property type="match status" value="3"/>
</dbReference>
<dbReference type="SMART" id="SM00382">
    <property type="entry name" value="AAA"/>
    <property type="match status" value="2"/>
</dbReference>
<keyword evidence="10" id="KW-1185">Reference proteome</keyword>
<dbReference type="SMART" id="SM01086">
    <property type="entry name" value="ClpB_D2-small"/>
    <property type="match status" value="1"/>
</dbReference>
<dbReference type="Pfam" id="PF00004">
    <property type="entry name" value="AAA"/>
    <property type="match status" value="1"/>
</dbReference>
<keyword evidence="6" id="KW-0175">Coiled coil</keyword>
<feature type="domain" description="AAA+ ATPase" evidence="7">
    <location>
        <begin position="612"/>
        <end position="750"/>
    </location>
</feature>
<evidence type="ECO:0000256" key="1">
    <source>
        <dbReference type="ARBA" id="ARBA00008675"/>
    </source>
</evidence>
<keyword evidence="3" id="KW-0547">Nucleotide-binding</keyword>
<dbReference type="InterPro" id="IPR003593">
    <property type="entry name" value="AAA+_ATPase"/>
</dbReference>
<evidence type="ECO:0000256" key="2">
    <source>
        <dbReference type="ARBA" id="ARBA00022737"/>
    </source>
</evidence>
<evidence type="ECO:0000259" key="8">
    <source>
        <dbReference type="SMART" id="SM01086"/>
    </source>
</evidence>
<dbReference type="InterPro" id="IPR001270">
    <property type="entry name" value="ClpA/B"/>
</dbReference>
<dbReference type="Pfam" id="PF07724">
    <property type="entry name" value="AAA_2"/>
    <property type="match status" value="1"/>
</dbReference>
<dbReference type="RefSeq" id="WP_126798315.1">
    <property type="nucleotide sequence ID" value="NZ_PIPO01000002.1"/>
</dbReference>
<dbReference type="PRINTS" id="PR00300">
    <property type="entry name" value="CLPPROTEASEA"/>
</dbReference>
<dbReference type="InterPro" id="IPR036628">
    <property type="entry name" value="Clp_N_dom_sf"/>
</dbReference>
<dbReference type="CDD" id="cd19499">
    <property type="entry name" value="RecA-like_ClpB_Hsp104-like"/>
    <property type="match status" value="1"/>
</dbReference>
<dbReference type="EMBL" id="PIPO01000002">
    <property type="protein sequence ID" value="RUO33748.1"/>
    <property type="molecule type" value="Genomic_DNA"/>
</dbReference>
<feature type="domain" description="AAA+ ATPase" evidence="7">
    <location>
        <begin position="222"/>
        <end position="367"/>
    </location>
</feature>
<dbReference type="InterPro" id="IPR041546">
    <property type="entry name" value="ClpA/ClpB_AAA_lid"/>
</dbReference>
<dbReference type="GO" id="GO:0016887">
    <property type="term" value="F:ATP hydrolysis activity"/>
    <property type="evidence" value="ECO:0007669"/>
    <property type="project" value="InterPro"/>
</dbReference>
<sequence>MDNQTLRVLVEKLNPTCASALEAAAGFAVSRGHFEIGVEHMLLKLMENASNNHLNAVLSYFKVDQDMLWQGLIENINGLRSGQPGKPGISQALYQLLEKACLAASIHYNDEQINSASLLDAAISLSAKLPGYQAYQPLDAVNLPLLHQQFAAIVHGSEELATRSASASTSTGKAATAGAEGETALDRFTTDLTARARSGKLDAISGRNAEIRMAIDILCRRRKNNPLLVGEPGVGKTAIVEGLAQKIVAGEVPDLLKNVRVCVLDLGLLQAGAGVKGEFERRLKQVIEEVEAAAEPVMLFIDEAHTLVGAGGEAGMSDAANLLKPALARGELRTVAATTWREYKQYFERDPALARRFQMVKVEEPDTEAAIHMLSGIKTSYEGHHGVQITDEALETAVLLSQKYITGRYLPDKAIDLIDTAAARVRMGQAMPPQSLESLNARIAYLQTRLQTLHSEHGRGLAINQEVFANLRTELEKTLQDASDAEQAWQEQSQLVQIIHADTRQLDQQASSDNPENLDELLAISQLRREALADLQTTRPLVQPEVNALSIADVVADWTGIPVGSMVKDELHNLLTLEASLMESIVGQDAAIGAIGRTLRASKAGLKTSDGPLGVFLLAGPSGVGKTETARGLARQLFGSEKALVTINMSEYQEAHTVSQLKGSPPGYVGYGQGGLLSEAVRQRPYCVVLLDEVEKAHVDVMNLFYQVFDRGFMRDGEGREIDFKNTVILMTSNLGANVIQQRFEQTDETANYDLNDVNDIAELQAAEEAKQAQADEPEDEWQPPSFTELAELVRPEVLAHFAPALVARMQLVPFNSLSEESLQQVVGLKLEQLATRLQEQHGIQMRCDEAVMDYLTRQCRFTDSGARYVNALLEQQLMPGIAAQLLTFMAEDDMPDVMTLELDEAGELCCTFADIADEVTEANPAEESEHAQVSH</sequence>
<evidence type="ECO:0000313" key="10">
    <source>
        <dbReference type="Proteomes" id="UP000287823"/>
    </source>
</evidence>
<keyword evidence="5" id="KW-0143">Chaperone</keyword>
<dbReference type="Gene3D" id="1.10.1780.10">
    <property type="entry name" value="Clp, N-terminal domain"/>
    <property type="match status" value="1"/>
</dbReference>
<reference evidence="9 10" key="1">
    <citation type="journal article" date="2011" name="Front. Microbiol.">
        <title>Genomic signatures of strain selection and enhancement in Bacillus atrophaeus var. globigii, a historical biowarfare simulant.</title>
        <authorList>
            <person name="Gibbons H.S."/>
            <person name="Broomall S.M."/>
            <person name="McNew L.A."/>
            <person name="Daligault H."/>
            <person name="Chapman C."/>
            <person name="Bruce D."/>
            <person name="Karavis M."/>
            <person name="Krepps M."/>
            <person name="McGregor P.A."/>
            <person name="Hong C."/>
            <person name="Park K.H."/>
            <person name="Akmal A."/>
            <person name="Feldman A."/>
            <person name="Lin J.S."/>
            <person name="Chang W.E."/>
            <person name="Higgs B.W."/>
            <person name="Demirev P."/>
            <person name="Lindquist J."/>
            <person name="Liem A."/>
            <person name="Fochler E."/>
            <person name="Read T.D."/>
            <person name="Tapia R."/>
            <person name="Johnson S."/>
            <person name="Bishop-Lilly K.A."/>
            <person name="Detter C."/>
            <person name="Han C."/>
            <person name="Sozhamannan S."/>
            <person name="Rosenzweig C.N."/>
            <person name="Skowronski E.W."/>
        </authorList>
    </citation>
    <scope>NUCLEOTIDE SEQUENCE [LARGE SCALE GENOMIC DNA]</scope>
    <source>
        <strain evidence="9 10">Y4G10-17</strain>
    </source>
</reference>
<feature type="domain" description="Clp ATPase C-terminal" evidence="8">
    <location>
        <begin position="818"/>
        <end position="911"/>
    </location>
</feature>
<keyword evidence="4" id="KW-0067">ATP-binding</keyword>
<dbReference type="PANTHER" id="PTHR11638:SF181">
    <property type="entry name" value="ATPASE SUBUNIT OF ATP-DEPENDENT PROTEASE"/>
    <property type="match status" value="1"/>
</dbReference>
<gene>
    <name evidence="9" type="primary">clpV</name>
    <name evidence="9" type="ORF">CWE14_04590</name>
</gene>
<dbReference type="FunFam" id="3.40.50.300:FF:000010">
    <property type="entry name" value="Chaperone clpB 1, putative"/>
    <property type="match status" value="1"/>
</dbReference>
<dbReference type="SUPFAM" id="SSF81923">
    <property type="entry name" value="Double Clp-N motif"/>
    <property type="match status" value="1"/>
</dbReference>
<dbReference type="InterPro" id="IPR004176">
    <property type="entry name" value="Clp_R_N"/>
</dbReference>
<dbReference type="Pfam" id="PF10431">
    <property type="entry name" value="ClpB_D2-small"/>
    <property type="match status" value="1"/>
</dbReference>
<evidence type="ECO:0000259" key="7">
    <source>
        <dbReference type="SMART" id="SM00382"/>
    </source>
</evidence>
<dbReference type="Pfam" id="PF17871">
    <property type="entry name" value="AAA_lid_9"/>
    <property type="match status" value="1"/>
</dbReference>
<dbReference type="Proteomes" id="UP000287823">
    <property type="component" value="Unassembled WGS sequence"/>
</dbReference>
<dbReference type="CDD" id="cd00009">
    <property type="entry name" value="AAA"/>
    <property type="match status" value="1"/>
</dbReference>
<dbReference type="InterPro" id="IPR019489">
    <property type="entry name" value="Clp_ATPase_C"/>
</dbReference>
<name>A0A432WJ12_9GAMM</name>
<dbReference type="InterPro" id="IPR003959">
    <property type="entry name" value="ATPase_AAA_core"/>
</dbReference>
<keyword evidence="2" id="KW-0677">Repeat</keyword>
<dbReference type="GO" id="GO:0034605">
    <property type="term" value="P:cellular response to heat"/>
    <property type="evidence" value="ECO:0007669"/>
    <property type="project" value="TreeGrafter"/>
</dbReference>
<evidence type="ECO:0000256" key="4">
    <source>
        <dbReference type="ARBA" id="ARBA00022840"/>
    </source>
</evidence>
<organism evidence="9 10">
    <name type="scientific">Aliidiomarina soli</name>
    <dbReference type="NCBI Taxonomy" id="1928574"/>
    <lineage>
        <taxon>Bacteria</taxon>
        <taxon>Pseudomonadati</taxon>
        <taxon>Pseudomonadota</taxon>
        <taxon>Gammaproteobacteria</taxon>
        <taxon>Alteromonadales</taxon>
        <taxon>Idiomarinaceae</taxon>
        <taxon>Aliidiomarina</taxon>
    </lineage>
</organism>
<evidence type="ECO:0000256" key="3">
    <source>
        <dbReference type="ARBA" id="ARBA00022741"/>
    </source>
</evidence>
<dbReference type="AlphaFoldDB" id="A0A432WJ12"/>
<dbReference type="PROSITE" id="PS00870">
    <property type="entry name" value="CLPAB_1"/>
    <property type="match status" value="1"/>
</dbReference>
<dbReference type="Gene3D" id="1.10.8.60">
    <property type="match status" value="1"/>
</dbReference>
<evidence type="ECO:0000256" key="6">
    <source>
        <dbReference type="SAM" id="Coils"/>
    </source>
</evidence>
<protein>
    <submittedName>
        <fullName evidence="9">Type VI secretion system ATPase TssH</fullName>
    </submittedName>
</protein>
<dbReference type="InterPro" id="IPR027417">
    <property type="entry name" value="P-loop_NTPase"/>
</dbReference>
<dbReference type="InterPro" id="IPR050130">
    <property type="entry name" value="ClpA_ClpB"/>
</dbReference>
<evidence type="ECO:0000313" key="9">
    <source>
        <dbReference type="EMBL" id="RUO33748.1"/>
    </source>
</evidence>
<dbReference type="SUPFAM" id="SSF52540">
    <property type="entry name" value="P-loop containing nucleoside triphosphate hydrolases"/>
    <property type="match status" value="2"/>
</dbReference>
<dbReference type="NCBIfam" id="TIGR03345">
    <property type="entry name" value="VI_ClpV1"/>
    <property type="match status" value="1"/>
</dbReference>
<evidence type="ECO:0000256" key="5">
    <source>
        <dbReference type="ARBA" id="ARBA00023186"/>
    </source>
</evidence>
<comment type="similarity">
    <text evidence="1">Belongs to the ClpA/ClpB family.</text>
</comment>
<dbReference type="InterPro" id="IPR017729">
    <property type="entry name" value="ATPase_T6SS_ClpV1"/>
</dbReference>
<dbReference type="PANTHER" id="PTHR11638">
    <property type="entry name" value="ATP-DEPENDENT CLP PROTEASE"/>
    <property type="match status" value="1"/>
</dbReference>
<feature type="coiled-coil region" evidence="6">
    <location>
        <begin position="436"/>
        <end position="492"/>
    </location>
</feature>